<dbReference type="Pfam" id="PF22939">
    <property type="entry name" value="WHD_GPIID"/>
    <property type="match status" value="1"/>
</dbReference>
<reference evidence="2 3" key="1">
    <citation type="journal article" date="2018" name="Nat. Ecol. Evol.">
        <title>Pezizomycetes genomes reveal the molecular basis of ectomycorrhizal truffle lifestyle.</title>
        <authorList>
            <person name="Murat C."/>
            <person name="Payen T."/>
            <person name="Noel B."/>
            <person name="Kuo A."/>
            <person name="Morin E."/>
            <person name="Chen J."/>
            <person name="Kohler A."/>
            <person name="Krizsan K."/>
            <person name="Balestrini R."/>
            <person name="Da Silva C."/>
            <person name="Montanini B."/>
            <person name="Hainaut M."/>
            <person name="Levati E."/>
            <person name="Barry K.W."/>
            <person name="Belfiori B."/>
            <person name="Cichocki N."/>
            <person name="Clum A."/>
            <person name="Dockter R.B."/>
            <person name="Fauchery L."/>
            <person name="Guy J."/>
            <person name="Iotti M."/>
            <person name="Le Tacon F."/>
            <person name="Lindquist E.A."/>
            <person name="Lipzen A."/>
            <person name="Malagnac F."/>
            <person name="Mello A."/>
            <person name="Molinier V."/>
            <person name="Miyauchi S."/>
            <person name="Poulain J."/>
            <person name="Riccioni C."/>
            <person name="Rubini A."/>
            <person name="Sitrit Y."/>
            <person name="Splivallo R."/>
            <person name="Traeger S."/>
            <person name="Wang M."/>
            <person name="Zifcakova L."/>
            <person name="Wipf D."/>
            <person name="Zambonelli A."/>
            <person name="Paolocci F."/>
            <person name="Nowrousian M."/>
            <person name="Ottonello S."/>
            <person name="Baldrian P."/>
            <person name="Spatafora J.W."/>
            <person name="Henrissat B."/>
            <person name="Nagy L.G."/>
            <person name="Aury J.M."/>
            <person name="Wincker P."/>
            <person name="Grigoriev I.V."/>
            <person name="Bonfante P."/>
            <person name="Martin F.M."/>
        </authorList>
    </citation>
    <scope>NUCLEOTIDE SEQUENCE [LARGE SCALE GENOMIC DNA]</scope>
    <source>
        <strain evidence="2 3">ATCC MYA-4762</strain>
    </source>
</reference>
<dbReference type="InterPro" id="IPR054471">
    <property type="entry name" value="GPIID_WHD"/>
</dbReference>
<dbReference type="AlphaFoldDB" id="A0A3N4LMY9"/>
<dbReference type="PANTHER" id="PTHR10039">
    <property type="entry name" value="AMELOGENIN"/>
    <property type="match status" value="1"/>
</dbReference>
<dbReference type="PANTHER" id="PTHR10039:SF14">
    <property type="entry name" value="NACHT DOMAIN-CONTAINING PROTEIN"/>
    <property type="match status" value="1"/>
</dbReference>
<feature type="domain" description="GPI inositol-deacylase winged helix" evidence="1">
    <location>
        <begin position="115"/>
        <end position="191"/>
    </location>
</feature>
<keyword evidence="3" id="KW-1185">Reference proteome</keyword>
<organism evidence="2 3">
    <name type="scientific">Terfezia boudieri ATCC MYA-4762</name>
    <dbReference type="NCBI Taxonomy" id="1051890"/>
    <lineage>
        <taxon>Eukaryota</taxon>
        <taxon>Fungi</taxon>
        <taxon>Dikarya</taxon>
        <taxon>Ascomycota</taxon>
        <taxon>Pezizomycotina</taxon>
        <taxon>Pezizomycetes</taxon>
        <taxon>Pezizales</taxon>
        <taxon>Pezizaceae</taxon>
        <taxon>Terfezia</taxon>
    </lineage>
</organism>
<accession>A0A3N4LMY9</accession>
<dbReference type="STRING" id="1051890.A0A3N4LMY9"/>
<name>A0A3N4LMY9_9PEZI</name>
<protein>
    <recommendedName>
        <fullName evidence="1">GPI inositol-deacylase winged helix domain-containing protein</fullName>
    </recommendedName>
</protein>
<evidence type="ECO:0000313" key="2">
    <source>
        <dbReference type="EMBL" id="RPB22692.1"/>
    </source>
</evidence>
<proteinExistence type="predicted"/>
<gene>
    <name evidence="2" type="ORF">L211DRAFT_319065</name>
</gene>
<dbReference type="OrthoDB" id="443402at2759"/>
<dbReference type="Proteomes" id="UP000267821">
    <property type="component" value="Unassembled WGS sequence"/>
</dbReference>
<dbReference type="InParanoid" id="A0A3N4LMY9"/>
<dbReference type="EMBL" id="ML121550">
    <property type="protein sequence ID" value="RPB22692.1"/>
    <property type="molecule type" value="Genomic_DNA"/>
</dbReference>
<evidence type="ECO:0000313" key="3">
    <source>
        <dbReference type="Proteomes" id="UP000267821"/>
    </source>
</evidence>
<evidence type="ECO:0000259" key="1">
    <source>
        <dbReference type="Pfam" id="PF22939"/>
    </source>
</evidence>
<sequence length="196" mass="22499">MSREIKLEGAFNKLVNLRIRIGKTDNRVDINHYIISELNQVRGKLEPHIHLEEGYARELIETLTVRAEGMFLWVRLVIGSFLNATRLKDIEEGVRNLPHGLDQAYGRILKQIVERSHANSKQHQETLIILKWLACAFRPITLSEVKSWLAIDVQSSRHVSRPSIVEGGLITEILPDSTIQFVHFSAKEWVIGYVSR</sequence>